<dbReference type="PROSITE" id="PS50283">
    <property type="entry name" value="NA_SOLUT_SYMP_3"/>
    <property type="match status" value="1"/>
</dbReference>
<keyword evidence="8" id="KW-0406">Ion transport</keyword>
<evidence type="ECO:0000313" key="13">
    <source>
        <dbReference type="EMBL" id="MBL0743602.1"/>
    </source>
</evidence>
<evidence type="ECO:0000256" key="10">
    <source>
        <dbReference type="ARBA" id="ARBA00023201"/>
    </source>
</evidence>
<feature type="transmembrane region" description="Helical" evidence="12">
    <location>
        <begin position="231"/>
        <end position="250"/>
    </location>
</feature>
<feature type="transmembrane region" description="Helical" evidence="12">
    <location>
        <begin position="484"/>
        <end position="506"/>
    </location>
</feature>
<evidence type="ECO:0000256" key="8">
    <source>
        <dbReference type="ARBA" id="ARBA00023065"/>
    </source>
</evidence>
<sequence length="568" mass="63055">MNYLDWIVLSGTVIFIVLYGIWKTRGRKSMEGYLKGDSTMKWWMIGVSIMATQASAVTFLSTPGQAIEDGMRFLQFYFGLPLAMVIISVTIVPIYYRLKVFTAYEYLETRFDLKTRSLAAILFLLLRGLSAGITLFAPSLILSTILGWPVPITTMLIGTLVVVYVVTGGSKAVSLTQRQQMTVIMSGMILAGILAYSLLPQNVSFGDSVKIAGEMGKLNLVDLKFNLTDRYNIWSGLIAGTFLFLSYFGTDQSQVARYLGGSSVTESRLGLLFNGLLKIPMQFIILFIGIMVYVFYLFVQPPVFHNQVLKDRALKTEQASSLKALEEEYNTLYAQKRKAVDGLVAAIHAGDNKAIVTSRDEVKTWQQKEVTIRDSVKATIANAIPRAKTQDRDYIFLNFVLSNLPHGIIGLLMAVMFSAAMSSMAGELNALASTTCVDIYKRSVRQDKSPEHYVKASRWFTVGWALSAMVFAMLASFAENLIQFVNIVGSLFYGTILGIFLAAFYVKRVHGHAVFWSAIVAEGIVLYCYAQTDINFLLYNFIGCGVVIGLSLVLQLFMPPKPTAREGQ</sequence>
<evidence type="ECO:0000256" key="9">
    <source>
        <dbReference type="ARBA" id="ARBA00023136"/>
    </source>
</evidence>
<dbReference type="PANTHER" id="PTHR42985">
    <property type="entry name" value="SODIUM-COUPLED MONOCARBOXYLATE TRANSPORTER"/>
    <property type="match status" value="1"/>
</dbReference>
<feature type="transmembrane region" description="Helical" evidence="12">
    <location>
        <begin position="42"/>
        <end position="62"/>
    </location>
</feature>
<dbReference type="InterPro" id="IPR051163">
    <property type="entry name" value="Sodium:Solute_Symporter_SSF"/>
</dbReference>
<dbReference type="Gene3D" id="1.20.1730.10">
    <property type="entry name" value="Sodium/glucose cotransporter"/>
    <property type="match status" value="1"/>
</dbReference>
<feature type="transmembrane region" description="Helical" evidence="12">
    <location>
        <begin position="148"/>
        <end position="169"/>
    </location>
</feature>
<dbReference type="CDD" id="cd11494">
    <property type="entry name" value="SLC5sbd_NIS-like_u2"/>
    <property type="match status" value="1"/>
</dbReference>
<dbReference type="EMBL" id="JAERRB010000007">
    <property type="protein sequence ID" value="MBL0743602.1"/>
    <property type="molecule type" value="Genomic_DNA"/>
</dbReference>
<feature type="transmembrane region" description="Helical" evidence="12">
    <location>
        <begin position="271"/>
        <end position="299"/>
    </location>
</feature>
<name>A0ABS1KY26_9BACT</name>
<proteinExistence type="inferred from homology"/>
<keyword evidence="14" id="KW-1185">Reference proteome</keyword>
<feature type="transmembrane region" description="Helical" evidence="12">
    <location>
        <begin position="117"/>
        <end position="142"/>
    </location>
</feature>
<dbReference type="InterPro" id="IPR001734">
    <property type="entry name" value="Na/solute_symporter"/>
</dbReference>
<evidence type="ECO:0000256" key="6">
    <source>
        <dbReference type="ARBA" id="ARBA00022989"/>
    </source>
</evidence>
<dbReference type="Pfam" id="PF00474">
    <property type="entry name" value="SSF"/>
    <property type="match status" value="2"/>
</dbReference>
<evidence type="ECO:0000256" key="5">
    <source>
        <dbReference type="ARBA" id="ARBA00022692"/>
    </source>
</evidence>
<feature type="transmembrane region" description="Helical" evidence="12">
    <location>
        <begin position="6"/>
        <end position="22"/>
    </location>
</feature>
<keyword evidence="3" id="KW-0813">Transport</keyword>
<reference evidence="13 14" key="1">
    <citation type="submission" date="2021-01" db="EMBL/GenBank/DDBJ databases">
        <title>Chryseolinea sp. Jin1 Genome sequencing and assembly.</title>
        <authorList>
            <person name="Kim I."/>
        </authorList>
    </citation>
    <scope>NUCLEOTIDE SEQUENCE [LARGE SCALE GENOMIC DNA]</scope>
    <source>
        <strain evidence="13 14">Jin1</strain>
    </source>
</reference>
<feature type="transmembrane region" description="Helical" evidence="12">
    <location>
        <begin position="74"/>
        <end position="96"/>
    </location>
</feature>
<keyword evidence="7" id="KW-0915">Sodium</keyword>
<keyword evidence="5 12" id="KW-0812">Transmembrane</keyword>
<evidence type="ECO:0000256" key="2">
    <source>
        <dbReference type="ARBA" id="ARBA00006434"/>
    </source>
</evidence>
<dbReference type="InterPro" id="IPR038377">
    <property type="entry name" value="Na/Glc_symporter_sf"/>
</dbReference>
<keyword evidence="10" id="KW-0739">Sodium transport</keyword>
<gene>
    <name evidence="13" type="ORF">JI741_20380</name>
</gene>
<protein>
    <submittedName>
        <fullName evidence="13">Sodium:solute symporter</fullName>
    </submittedName>
</protein>
<dbReference type="RefSeq" id="WP_202012945.1">
    <property type="nucleotide sequence ID" value="NZ_JAERRB010000007.1"/>
</dbReference>
<comment type="subcellular location">
    <subcellularLocation>
        <location evidence="1">Cell membrane</location>
        <topology evidence="1">Multi-pass membrane protein</topology>
    </subcellularLocation>
</comment>
<organism evidence="13 14">
    <name type="scientific">Chryseolinea lacunae</name>
    <dbReference type="NCBI Taxonomy" id="2801331"/>
    <lineage>
        <taxon>Bacteria</taxon>
        <taxon>Pseudomonadati</taxon>
        <taxon>Bacteroidota</taxon>
        <taxon>Cytophagia</taxon>
        <taxon>Cytophagales</taxon>
        <taxon>Fulvivirgaceae</taxon>
        <taxon>Chryseolinea</taxon>
    </lineage>
</organism>
<comment type="caution">
    <text evidence="13">The sequence shown here is derived from an EMBL/GenBank/DDBJ whole genome shotgun (WGS) entry which is preliminary data.</text>
</comment>
<accession>A0ABS1KY26</accession>
<dbReference type="PANTHER" id="PTHR42985:SF47">
    <property type="entry name" value="INTEGRAL MEMBRANE TRANSPORT PROTEIN"/>
    <property type="match status" value="1"/>
</dbReference>
<evidence type="ECO:0000256" key="7">
    <source>
        <dbReference type="ARBA" id="ARBA00023053"/>
    </source>
</evidence>
<evidence type="ECO:0000256" key="1">
    <source>
        <dbReference type="ARBA" id="ARBA00004651"/>
    </source>
</evidence>
<feature type="transmembrane region" description="Helical" evidence="12">
    <location>
        <begin position="536"/>
        <end position="558"/>
    </location>
</feature>
<dbReference type="Proteomes" id="UP000613030">
    <property type="component" value="Unassembled WGS sequence"/>
</dbReference>
<evidence type="ECO:0000256" key="3">
    <source>
        <dbReference type="ARBA" id="ARBA00022448"/>
    </source>
</evidence>
<feature type="transmembrane region" description="Helical" evidence="12">
    <location>
        <begin position="395"/>
        <end position="417"/>
    </location>
</feature>
<evidence type="ECO:0000313" key="14">
    <source>
        <dbReference type="Proteomes" id="UP000613030"/>
    </source>
</evidence>
<comment type="similarity">
    <text evidence="2 11">Belongs to the sodium:solute symporter (SSF) (TC 2.A.21) family.</text>
</comment>
<evidence type="ECO:0000256" key="12">
    <source>
        <dbReference type="SAM" id="Phobius"/>
    </source>
</evidence>
<keyword evidence="4" id="KW-1003">Cell membrane</keyword>
<keyword evidence="6 12" id="KW-1133">Transmembrane helix</keyword>
<feature type="transmembrane region" description="Helical" evidence="12">
    <location>
        <begin position="459"/>
        <end position="478"/>
    </location>
</feature>
<keyword evidence="9 12" id="KW-0472">Membrane</keyword>
<evidence type="ECO:0000256" key="11">
    <source>
        <dbReference type="RuleBase" id="RU362091"/>
    </source>
</evidence>
<evidence type="ECO:0000256" key="4">
    <source>
        <dbReference type="ARBA" id="ARBA00022475"/>
    </source>
</evidence>
<feature type="transmembrane region" description="Helical" evidence="12">
    <location>
        <begin position="513"/>
        <end position="530"/>
    </location>
</feature>